<dbReference type="CDD" id="cd00761">
    <property type="entry name" value="Glyco_tranf_GTA_type"/>
    <property type="match status" value="1"/>
</dbReference>
<dbReference type="InterPro" id="IPR029044">
    <property type="entry name" value="Nucleotide-diphossugar_trans"/>
</dbReference>
<sequence>MHIVNNVIAPKDQQLAMFSTPLLSVIVTLDGNARFLSQCLQSVIAQSFTDYEIIIVGPDALNQSTSVSSSLNIHQSYVIKNCGAGEARARNTGIAHARGELIAFINAGDVWTTDKLEKHVYHLAANPGLGVSYSESECISYCDFSKAYRKYRPETAGTLENILCENAIGNASGTVMRREVLKGLQEISYRAQGVEQVYFDEQLNYTDDIHFWMRVTSASDWSIEGLNEVLTWRRVQAELVSKELVQHFEQWDQLIRRCQSLDPIVVNEIGSLAIAYRCVELAQYYASQVAEEHTVKALLNRACQLDRRILNKTFGGKSIDNVMGIICRRRLGQVNESPDKRRGLSRAA</sequence>
<dbReference type="STRING" id="1470434.AZF00_13445"/>
<dbReference type="AlphaFoldDB" id="A0A127M7P5"/>
<feature type="domain" description="Glycosyltransferase 2-like" evidence="1">
    <location>
        <begin position="24"/>
        <end position="182"/>
    </location>
</feature>
<evidence type="ECO:0000313" key="2">
    <source>
        <dbReference type="EMBL" id="AMO69246.1"/>
    </source>
</evidence>
<dbReference type="Pfam" id="PF00535">
    <property type="entry name" value="Glycos_transf_2"/>
    <property type="match status" value="1"/>
</dbReference>
<protein>
    <recommendedName>
        <fullName evidence="1">Glycosyltransferase 2-like domain-containing protein</fullName>
    </recommendedName>
</protein>
<dbReference type="SUPFAM" id="SSF53448">
    <property type="entry name" value="Nucleotide-diphospho-sugar transferases"/>
    <property type="match status" value="1"/>
</dbReference>
<dbReference type="PANTHER" id="PTHR43685">
    <property type="entry name" value="GLYCOSYLTRANSFERASE"/>
    <property type="match status" value="1"/>
</dbReference>
<organism evidence="2 3">
    <name type="scientific">Zhongshania aliphaticivorans</name>
    <dbReference type="NCBI Taxonomy" id="1470434"/>
    <lineage>
        <taxon>Bacteria</taxon>
        <taxon>Pseudomonadati</taxon>
        <taxon>Pseudomonadota</taxon>
        <taxon>Gammaproteobacteria</taxon>
        <taxon>Cellvibrionales</taxon>
        <taxon>Spongiibacteraceae</taxon>
        <taxon>Zhongshania</taxon>
    </lineage>
</organism>
<dbReference type="InterPro" id="IPR001173">
    <property type="entry name" value="Glyco_trans_2-like"/>
</dbReference>
<dbReference type="Gene3D" id="3.90.550.10">
    <property type="entry name" value="Spore Coat Polysaccharide Biosynthesis Protein SpsA, Chain A"/>
    <property type="match status" value="1"/>
</dbReference>
<dbReference type="KEGG" id="zal:AZF00_13445"/>
<name>A0A127M7P5_9GAMM</name>
<dbReference type="PANTHER" id="PTHR43685:SF2">
    <property type="entry name" value="GLYCOSYLTRANSFERASE 2-LIKE DOMAIN-CONTAINING PROTEIN"/>
    <property type="match status" value="1"/>
</dbReference>
<dbReference type="RefSeq" id="WP_062383951.1">
    <property type="nucleotide sequence ID" value="NZ_CP014544.1"/>
</dbReference>
<proteinExistence type="predicted"/>
<accession>A0A127M7P5</accession>
<evidence type="ECO:0000259" key="1">
    <source>
        <dbReference type="Pfam" id="PF00535"/>
    </source>
</evidence>
<dbReference type="EMBL" id="CP014544">
    <property type="protein sequence ID" value="AMO69246.1"/>
    <property type="molecule type" value="Genomic_DNA"/>
</dbReference>
<evidence type="ECO:0000313" key="3">
    <source>
        <dbReference type="Proteomes" id="UP000074119"/>
    </source>
</evidence>
<dbReference type="Proteomes" id="UP000074119">
    <property type="component" value="Chromosome"/>
</dbReference>
<dbReference type="InterPro" id="IPR050834">
    <property type="entry name" value="Glycosyltransf_2"/>
</dbReference>
<gene>
    <name evidence="2" type="ORF">AZF00_13445</name>
</gene>
<reference evidence="2 3" key="1">
    <citation type="submission" date="2015-12" db="EMBL/GenBank/DDBJ databases">
        <authorList>
            <person name="Shamseldin A."/>
            <person name="Moawad H."/>
            <person name="Abd El-Rahim W.M."/>
            <person name="Sadowsky M.J."/>
        </authorList>
    </citation>
    <scope>NUCLEOTIDE SEQUENCE [LARGE SCALE GENOMIC DNA]</scope>
    <source>
        <strain evidence="2 3">SM2</strain>
    </source>
</reference>